<feature type="compositionally biased region" description="Basic and acidic residues" evidence="1">
    <location>
        <begin position="161"/>
        <end position="179"/>
    </location>
</feature>
<evidence type="ECO:0000313" key="2">
    <source>
        <dbReference type="EMBL" id="CAG6493624.1"/>
    </source>
</evidence>
<protein>
    <submittedName>
        <fullName evidence="2">(northern house mosquito) hypothetical protein</fullName>
    </submittedName>
</protein>
<organism evidence="2">
    <name type="scientific">Culex pipiens</name>
    <name type="common">House mosquito</name>
    <dbReference type="NCBI Taxonomy" id="7175"/>
    <lineage>
        <taxon>Eukaryota</taxon>
        <taxon>Metazoa</taxon>
        <taxon>Ecdysozoa</taxon>
        <taxon>Arthropoda</taxon>
        <taxon>Hexapoda</taxon>
        <taxon>Insecta</taxon>
        <taxon>Pterygota</taxon>
        <taxon>Neoptera</taxon>
        <taxon>Endopterygota</taxon>
        <taxon>Diptera</taxon>
        <taxon>Nematocera</taxon>
        <taxon>Culicoidea</taxon>
        <taxon>Culicidae</taxon>
        <taxon>Culicinae</taxon>
        <taxon>Culicini</taxon>
        <taxon>Culex</taxon>
        <taxon>Culex</taxon>
    </lineage>
</organism>
<feature type="compositionally biased region" description="Basic residues" evidence="1">
    <location>
        <begin position="70"/>
        <end position="81"/>
    </location>
</feature>
<feature type="compositionally biased region" description="Basic and acidic residues" evidence="1">
    <location>
        <begin position="252"/>
        <end position="265"/>
    </location>
</feature>
<name>A0A8D8CIY0_CULPI</name>
<dbReference type="EMBL" id="HBUE01123906">
    <property type="protein sequence ID" value="CAG6493624.1"/>
    <property type="molecule type" value="Transcribed_RNA"/>
</dbReference>
<feature type="region of interest" description="Disordered" evidence="1">
    <location>
        <begin position="1"/>
        <end position="26"/>
    </location>
</feature>
<evidence type="ECO:0000256" key="1">
    <source>
        <dbReference type="SAM" id="MobiDB-lite"/>
    </source>
</evidence>
<feature type="region of interest" description="Disordered" evidence="1">
    <location>
        <begin position="70"/>
        <end position="91"/>
    </location>
</feature>
<feature type="region of interest" description="Disordered" evidence="1">
    <location>
        <begin position="157"/>
        <end position="295"/>
    </location>
</feature>
<reference evidence="2" key="1">
    <citation type="submission" date="2021-05" db="EMBL/GenBank/DDBJ databases">
        <authorList>
            <person name="Alioto T."/>
            <person name="Alioto T."/>
            <person name="Gomez Garrido J."/>
        </authorList>
    </citation>
    <scope>NUCLEOTIDE SEQUENCE</scope>
</reference>
<dbReference type="AlphaFoldDB" id="A0A8D8CIY0"/>
<accession>A0A8D8CIY0</accession>
<proteinExistence type="predicted"/>
<sequence length="295" mass="33407">MVGQVPKRARNVRGKPSCRNPRAYPEGRLRVQVRAKQRQPRRPRLTRTLPGSTDWESLLVPWRVPRRKRLPRRRDGHRSRTTRSTSCSRCDNRRTRRRLQQDLHTVQLVSQTTTSASLRDSLLQQDPEAIHVRRQREVPNHTRTTIVAALDCVHGPAATNADRHPRSAEEARQAEREVHWPTTKLEPVGRHLRHSTSQRTDQVRQRVVRAAVPGHTACRASSNGDPDSSCPRGESARRTERNSIGPAATVLDPERTKRDPRKVAEVRTVLQGGPVGDQTVHGRPAQLQSDPGLPI</sequence>